<organism evidence="1">
    <name type="scientific">mine drainage metagenome</name>
    <dbReference type="NCBI Taxonomy" id="410659"/>
    <lineage>
        <taxon>unclassified sequences</taxon>
        <taxon>metagenomes</taxon>
        <taxon>ecological metagenomes</taxon>
    </lineage>
</organism>
<sequence>MNTPAVTMVAAWINAETGVGPSIASGSQVCSRNCADLPIAPMNRRRQVSVSASACQPKKSMVLPARPGASAKIVSKSVEPTSMKIAKMPSAKPKSPTRLTTKALIAAALADGFWYQNPISR</sequence>
<proteinExistence type="predicted"/>
<gene>
    <name evidence="1" type="ORF">GALL_544390</name>
</gene>
<reference evidence="1" key="1">
    <citation type="submission" date="2016-10" db="EMBL/GenBank/DDBJ databases">
        <title>Sequence of Gallionella enrichment culture.</title>
        <authorList>
            <person name="Poehlein A."/>
            <person name="Muehling M."/>
            <person name="Daniel R."/>
        </authorList>
    </citation>
    <scope>NUCLEOTIDE SEQUENCE</scope>
</reference>
<protein>
    <submittedName>
        <fullName evidence="1">Uncharacterized protein</fullName>
    </submittedName>
</protein>
<dbReference type="AlphaFoldDB" id="A0A1J5P884"/>
<evidence type="ECO:0000313" key="1">
    <source>
        <dbReference type="EMBL" id="OIQ64015.1"/>
    </source>
</evidence>
<comment type="caution">
    <text evidence="1">The sequence shown here is derived from an EMBL/GenBank/DDBJ whole genome shotgun (WGS) entry which is preliminary data.</text>
</comment>
<accession>A0A1J5P884</accession>
<dbReference type="EMBL" id="MLJW01008490">
    <property type="protein sequence ID" value="OIQ64015.1"/>
    <property type="molecule type" value="Genomic_DNA"/>
</dbReference>
<name>A0A1J5P884_9ZZZZ</name>